<dbReference type="Gene3D" id="1.10.260.40">
    <property type="entry name" value="lambda repressor-like DNA-binding domains"/>
    <property type="match status" value="1"/>
</dbReference>
<dbReference type="Pfam" id="PF01381">
    <property type="entry name" value="HTH_3"/>
    <property type="match status" value="1"/>
</dbReference>
<dbReference type="InterPro" id="IPR001387">
    <property type="entry name" value="Cro/C1-type_HTH"/>
</dbReference>
<protein>
    <submittedName>
        <fullName evidence="2">Helix-turn-helix domain-containing protein</fullName>
    </submittedName>
</protein>
<evidence type="ECO:0000313" key="3">
    <source>
        <dbReference type="Proteomes" id="UP001597478"/>
    </source>
</evidence>
<accession>A0ABW5WC01</accession>
<dbReference type="PANTHER" id="PTHR35010:SF4">
    <property type="entry name" value="BLL5781 PROTEIN"/>
    <property type="match status" value="1"/>
</dbReference>
<dbReference type="RefSeq" id="WP_377391046.1">
    <property type="nucleotide sequence ID" value="NZ_JBHSAN010000024.1"/>
</dbReference>
<dbReference type="InterPro" id="IPR041413">
    <property type="entry name" value="MLTR_LBD"/>
</dbReference>
<dbReference type="Pfam" id="PF17765">
    <property type="entry name" value="MLTR_LBD"/>
    <property type="match status" value="1"/>
</dbReference>
<dbReference type="SMART" id="SM00530">
    <property type="entry name" value="HTH_XRE"/>
    <property type="match status" value="1"/>
</dbReference>
<organism evidence="2 3">
    <name type="scientific">Prauserella oleivorans</name>
    <dbReference type="NCBI Taxonomy" id="1478153"/>
    <lineage>
        <taxon>Bacteria</taxon>
        <taxon>Bacillati</taxon>
        <taxon>Actinomycetota</taxon>
        <taxon>Actinomycetes</taxon>
        <taxon>Pseudonocardiales</taxon>
        <taxon>Pseudonocardiaceae</taxon>
        <taxon>Prauserella</taxon>
    </lineage>
</organism>
<name>A0ABW5WC01_9PSEU</name>
<dbReference type="InterPro" id="IPR010982">
    <property type="entry name" value="Lambda_DNA-bd_dom_sf"/>
</dbReference>
<dbReference type="CDD" id="cd00093">
    <property type="entry name" value="HTH_XRE"/>
    <property type="match status" value="1"/>
</dbReference>
<dbReference type="Gene3D" id="3.30.450.180">
    <property type="match status" value="1"/>
</dbReference>
<feature type="domain" description="HTH cro/C1-type" evidence="1">
    <location>
        <begin position="19"/>
        <end position="73"/>
    </location>
</feature>
<proteinExistence type="predicted"/>
<sequence length="268" mass="29185">MTTVTTVTAAAREPVGELLRQWRERRRISQLELSLAADVSTRHLSFVETGRSSPSRHLLMRLGEHLDLPLRERNRLLLAAGYAPVYPHSPLDGGELAAARDAVRRLLAAHEPYPAVVIDRSWHLVDGNDGIGLLVEAVAAELLEPPVNVLRVTLHPDGMAPHIANLGQWRAHVLGRLRREVAATADPGLAGLLEELRGYPCADPEPEIEVPGPGDVVLPLRLRRDGRELSFFSTVATFGTPLDVTLSELSIEAFYPADAATADALSAR</sequence>
<reference evidence="3" key="1">
    <citation type="journal article" date="2019" name="Int. J. Syst. Evol. Microbiol.">
        <title>The Global Catalogue of Microorganisms (GCM) 10K type strain sequencing project: providing services to taxonomists for standard genome sequencing and annotation.</title>
        <authorList>
            <consortium name="The Broad Institute Genomics Platform"/>
            <consortium name="The Broad Institute Genome Sequencing Center for Infectious Disease"/>
            <person name="Wu L."/>
            <person name="Ma J."/>
        </authorList>
    </citation>
    <scope>NUCLEOTIDE SEQUENCE [LARGE SCALE GENOMIC DNA]</scope>
    <source>
        <strain evidence="3">IBRC-M 10906</strain>
    </source>
</reference>
<evidence type="ECO:0000259" key="1">
    <source>
        <dbReference type="PROSITE" id="PS50943"/>
    </source>
</evidence>
<evidence type="ECO:0000313" key="2">
    <source>
        <dbReference type="EMBL" id="MFD2801046.1"/>
    </source>
</evidence>
<keyword evidence="3" id="KW-1185">Reference proteome</keyword>
<gene>
    <name evidence="2" type="ORF">ACFS2C_16765</name>
</gene>
<dbReference type="Proteomes" id="UP001597478">
    <property type="component" value="Unassembled WGS sequence"/>
</dbReference>
<dbReference type="PANTHER" id="PTHR35010">
    <property type="entry name" value="BLL4672 PROTEIN-RELATED"/>
    <property type="match status" value="1"/>
</dbReference>
<comment type="caution">
    <text evidence="2">The sequence shown here is derived from an EMBL/GenBank/DDBJ whole genome shotgun (WGS) entry which is preliminary data.</text>
</comment>
<dbReference type="SUPFAM" id="SSF47413">
    <property type="entry name" value="lambda repressor-like DNA-binding domains"/>
    <property type="match status" value="1"/>
</dbReference>
<dbReference type="EMBL" id="JBHUOF010000021">
    <property type="protein sequence ID" value="MFD2801046.1"/>
    <property type="molecule type" value="Genomic_DNA"/>
</dbReference>
<dbReference type="PROSITE" id="PS50943">
    <property type="entry name" value="HTH_CROC1"/>
    <property type="match status" value="1"/>
</dbReference>